<keyword evidence="3" id="KW-1185">Reference proteome</keyword>
<dbReference type="AlphaFoldDB" id="A0A6L5X0V9"/>
<feature type="signal peptide" evidence="1">
    <location>
        <begin position="1"/>
        <end position="20"/>
    </location>
</feature>
<dbReference type="PANTHER" id="PTHR37835:SF1">
    <property type="entry name" value="ALPHA-CLOSTRIPAIN"/>
    <property type="match status" value="1"/>
</dbReference>
<reference evidence="2 3" key="1">
    <citation type="submission" date="2019-08" db="EMBL/GenBank/DDBJ databases">
        <title>In-depth cultivation of the pig gut microbiome towards novel bacterial diversity and tailored functional studies.</title>
        <authorList>
            <person name="Wylensek D."/>
            <person name="Hitch T.C.A."/>
            <person name="Clavel T."/>
        </authorList>
    </citation>
    <scope>NUCLEOTIDE SEQUENCE [LARGE SCALE GENOMIC DNA]</scope>
    <source>
        <strain evidence="2 3">Oil+RF-744-WCA-WT-11</strain>
    </source>
</reference>
<dbReference type="Gene3D" id="3.40.50.11970">
    <property type="match status" value="1"/>
</dbReference>
<dbReference type="InterPro" id="IPR005077">
    <property type="entry name" value="Peptidase_C11"/>
</dbReference>
<feature type="chain" id="PRO_5038591114" description="Clostripain" evidence="1">
    <location>
        <begin position="21"/>
        <end position="704"/>
    </location>
</feature>
<evidence type="ECO:0008006" key="4">
    <source>
        <dbReference type="Google" id="ProtNLM"/>
    </source>
</evidence>
<comment type="caution">
    <text evidence="2">The sequence shown here is derived from an EMBL/GenBank/DDBJ whole genome shotgun (WGS) entry which is preliminary data.</text>
</comment>
<evidence type="ECO:0000313" key="2">
    <source>
        <dbReference type="EMBL" id="MSS13971.1"/>
    </source>
</evidence>
<evidence type="ECO:0000256" key="1">
    <source>
        <dbReference type="SAM" id="SignalP"/>
    </source>
</evidence>
<keyword evidence="1" id="KW-0732">Signal</keyword>
<protein>
    <recommendedName>
        <fullName evidence="4">Clostripain</fullName>
    </recommendedName>
</protein>
<proteinExistence type="predicted"/>
<accession>A0A6L5X0V9</accession>
<name>A0A6L5X0V9_9FIRM</name>
<gene>
    <name evidence="2" type="ORF">FYJ35_02755</name>
</gene>
<dbReference type="EMBL" id="VULZ01000002">
    <property type="protein sequence ID" value="MSS13971.1"/>
    <property type="molecule type" value="Genomic_DNA"/>
</dbReference>
<organism evidence="2 3">
    <name type="scientific">Porcincola intestinalis</name>
    <dbReference type="NCBI Taxonomy" id="2606632"/>
    <lineage>
        <taxon>Bacteria</taxon>
        <taxon>Bacillati</taxon>
        <taxon>Bacillota</taxon>
        <taxon>Clostridia</taxon>
        <taxon>Lachnospirales</taxon>
        <taxon>Lachnospiraceae</taxon>
        <taxon>Porcincola</taxon>
    </lineage>
</organism>
<dbReference type="PANTHER" id="PTHR37835">
    <property type="entry name" value="ALPHA-CLOSTRIPAIN"/>
    <property type="match status" value="1"/>
</dbReference>
<sequence length="704" mass="76164">MMMKKIYAALALAGTFAVSADLSGCAEETTRSVFAELEEAYSAGTSEGGEAVSAESADGEIVFSGGTGSTEPGWTLMIYLCGSDLESENAMASMNLEEMCSASIPEGVNVLVETGGSSAWYWDGIETDVLGRYQVHDGVLEEMETAELASMGDSATLTNFIQWGVSSYPSEHYGVILWDHGGGNADGVCYDELYDGDNLTLPELGSALRDAGSMLDFIGFDACLMASMETASAVSGTGYYMVASEETEPGLGWDYEAMLNALGENHSMKGDELGQIVCDAFLEKCTRLDCADEATLSVIDLSQTGKLDAAFDEYTGSMALAANDVRTLNSVASGADRTESYGGNTDTEGYCNMIDLADLVTNTQDYVQTDGTALLSAIEEAVVYSVHGPGRENANGISVFYPIGATEDELSMYMEHSDNTPYLQYIAAVTDTYGDVDWQAAWTEYDSSGAESNSSGDGAFWQDMQEQLTELQPVTGSDFDVQFSQSVGEDGYLNLSITSGLEAVKSVHFLLLYMPDGQEDGSSSEYVYLGEDNDINGDWESGTFQDNFWGQWMTIGGEFVNAELIEETDYYNLYSIPAKVNGQETNLHAIYDYSAEKYRVLGTYDGISDSGDASGSKTSRGITPLQAGDEVVFLLPAYEADTDEDAWYTTDAVTWSEDVVMQNEDMGDGFYMYMFEIKDIFGVEYDTEPVVMEAAGDTIYPIME</sequence>
<dbReference type="RefSeq" id="WP_154522811.1">
    <property type="nucleotide sequence ID" value="NZ_VULZ01000002.1"/>
</dbReference>
<dbReference type="Pfam" id="PF03415">
    <property type="entry name" value="Peptidase_C11"/>
    <property type="match status" value="1"/>
</dbReference>
<dbReference type="Proteomes" id="UP000481852">
    <property type="component" value="Unassembled WGS sequence"/>
</dbReference>
<evidence type="ECO:0000313" key="3">
    <source>
        <dbReference type="Proteomes" id="UP000481852"/>
    </source>
</evidence>